<gene>
    <name evidence="9" type="ORF">MENT_LOCUS46245</name>
</gene>
<dbReference type="InterPro" id="IPR001506">
    <property type="entry name" value="Peptidase_M12A"/>
</dbReference>
<dbReference type="Proteomes" id="UP000580250">
    <property type="component" value="Unassembled WGS sequence"/>
</dbReference>
<keyword evidence="5 6" id="KW-0482">Metalloprotease</keyword>
<dbReference type="Pfam" id="PF01400">
    <property type="entry name" value="Astacin"/>
    <property type="match status" value="1"/>
</dbReference>
<evidence type="ECO:0000256" key="4">
    <source>
        <dbReference type="ARBA" id="ARBA00022833"/>
    </source>
</evidence>
<proteinExistence type="predicted"/>
<evidence type="ECO:0000259" key="8">
    <source>
        <dbReference type="PROSITE" id="PS51864"/>
    </source>
</evidence>
<dbReference type="PANTHER" id="PTHR10127">
    <property type="entry name" value="DISCOIDIN, CUB, EGF, LAMININ , AND ZINC METALLOPROTEASE DOMAIN CONTAINING"/>
    <property type="match status" value="1"/>
</dbReference>
<dbReference type="GO" id="GO:0004222">
    <property type="term" value="F:metalloendopeptidase activity"/>
    <property type="evidence" value="ECO:0007669"/>
    <property type="project" value="UniProtKB-UniRule"/>
</dbReference>
<dbReference type="SUPFAM" id="SSF55486">
    <property type="entry name" value="Metalloproteases ('zincins'), catalytic domain"/>
    <property type="match status" value="1"/>
</dbReference>
<dbReference type="PRINTS" id="PR00480">
    <property type="entry name" value="ASTACIN"/>
</dbReference>
<feature type="domain" description="Peptidase M12A" evidence="8">
    <location>
        <begin position="1"/>
        <end position="88"/>
    </location>
</feature>
<keyword evidence="1 6" id="KW-0645">Protease</keyword>
<sequence>MYHAAWCTSHVGIFWYTKTKSKDTNISSHHVNVPPSAGCLSVGTVIHEIMHALGIWHEMNRFDRNEQLWINYKNINSVSRILHIFENV</sequence>
<evidence type="ECO:0000256" key="3">
    <source>
        <dbReference type="ARBA" id="ARBA00022801"/>
    </source>
</evidence>
<reference evidence="9 10" key="1">
    <citation type="submission" date="2020-08" db="EMBL/GenBank/DDBJ databases">
        <authorList>
            <person name="Koutsovoulos G."/>
            <person name="Danchin GJ E."/>
        </authorList>
    </citation>
    <scope>NUCLEOTIDE SEQUENCE [LARGE SCALE GENOMIC DNA]</scope>
</reference>
<dbReference type="EMBL" id="CAJEWN010001019">
    <property type="protein sequence ID" value="CAD2193305.1"/>
    <property type="molecule type" value="Genomic_DNA"/>
</dbReference>
<dbReference type="PANTHER" id="PTHR10127:SF780">
    <property type="entry name" value="METALLOENDOPEPTIDASE"/>
    <property type="match status" value="1"/>
</dbReference>
<comment type="caution">
    <text evidence="6">Lacks conserved residue(s) required for the propagation of feature annotation.</text>
</comment>
<feature type="binding site" evidence="6">
    <location>
        <position position="51"/>
    </location>
    <ligand>
        <name>Zn(2+)</name>
        <dbReference type="ChEBI" id="CHEBI:29105"/>
        <note>catalytic</note>
    </ligand>
</feature>
<evidence type="ECO:0000256" key="2">
    <source>
        <dbReference type="ARBA" id="ARBA00022723"/>
    </source>
</evidence>
<keyword evidence="2 6" id="KW-0479">Metal-binding</keyword>
<keyword evidence="3 6" id="KW-0378">Hydrolase</keyword>
<dbReference type="GO" id="GO:0008270">
    <property type="term" value="F:zinc ion binding"/>
    <property type="evidence" value="ECO:0007669"/>
    <property type="project" value="UniProtKB-UniRule"/>
</dbReference>
<dbReference type="AlphaFoldDB" id="A0A6V7X273"/>
<keyword evidence="4 6" id="KW-0862">Zinc</keyword>
<name>A0A6V7X273_MELEN</name>
<evidence type="ECO:0000313" key="10">
    <source>
        <dbReference type="Proteomes" id="UP000580250"/>
    </source>
</evidence>
<evidence type="ECO:0000256" key="7">
    <source>
        <dbReference type="RuleBase" id="RU361183"/>
    </source>
</evidence>
<comment type="cofactor">
    <cofactor evidence="6 7">
        <name>Zn(2+)</name>
        <dbReference type="ChEBI" id="CHEBI:29105"/>
    </cofactor>
    <text evidence="6 7">Binds 1 zinc ion per subunit.</text>
</comment>
<protein>
    <recommendedName>
        <fullName evidence="7">Metalloendopeptidase</fullName>
        <ecNumber evidence="7">3.4.24.-</ecNumber>
    </recommendedName>
</protein>
<dbReference type="EC" id="3.4.24.-" evidence="7"/>
<feature type="binding site" evidence="6">
    <location>
        <position position="47"/>
    </location>
    <ligand>
        <name>Zn(2+)</name>
        <dbReference type="ChEBI" id="CHEBI:29105"/>
        <note>catalytic</note>
    </ligand>
</feature>
<dbReference type="PROSITE" id="PS51864">
    <property type="entry name" value="ASTACIN"/>
    <property type="match status" value="1"/>
</dbReference>
<dbReference type="GO" id="GO:0006508">
    <property type="term" value="P:proteolysis"/>
    <property type="evidence" value="ECO:0007669"/>
    <property type="project" value="UniProtKB-KW"/>
</dbReference>
<evidence type="ECO:0000256" key="1">
    <source>
        <dbReference type="ARBA" id="ARBA00022670"/>
    </source>
</evidence>
<evidence type="ECO:0000256" key="6">
    <source>
        <dbReference type="PROSITE-ProRule" id="PRU01211"/>
    </source>
</evidence>
<dbReference type="Gene3D" id="3.40.390.10">
    <property type="entry name" value="Collagenase (Catalytic Domain)"/>
    <property type="match status" value="1"/>
</dbReference>
<feature type="active site" evidence="6">
    <location>
        <position position="48"/>
    </location>
</feature>
<dbReference type="OrthoDB" id="5862166at2759"/>
<evidence type="ECO:0000313" key="9">
    <source>
        <dbReference type="EMBL" id="CAD2193305.1"/>
    </source>
</evidence>
<organism evidence="9 10">
    <name type="scientific">Meloidogyne enterolobii</name>
    <name type="common">Root-knot nematode worm</name>
    <name type="synonym">Meloidogyne mayaguensis</name>
    <dbReference type="NCBI Taxonomy" id="390850"/>
    <lineage>
        <taxon>Eukaryota</taxon>
        <taxon>Metazoa</taxon>
        <taxon>Ecdysozoa</taxon>
        <taxon>Nematoda</taxon>
        <taxon>Chromadorea</taxon>
        <taxon>Rhabditida</taxon>
        <taxon>Tylenchina</taxon>
        <taxon>Tylenchomorpha</taxon>
        <taxon>Tylenchoidea</taxon>
        <taxon>Meloidogynidae</taxon>
        <taxon>Meloidogyninae</taxon>
        <taxon>Meloidogyne</taxon>
    </lineage>
</organism>
<dbReference type="InterPro" id="IPR024079">
    <property type="entry name" value="MetalloPept_cat_dom_sf"/>
</dbReference>
<feature type="binding site" evidence="6">
    <location>
        <position position="57"/>
    </location>
    <ligand>
        <name>Zn(2+)</name>
        <dbReference type="ChEBI" id="CHEBI:29105"/>
        <note>catalytic</note>
    </ligand>
</feature>
<accession>A0A6V7X273</accession>
<evidence type="ECO:0000256" key="5">
    <source>
        <dbReference type="ARBA" id="ARBA00023049"/>
    </source>
</evidence>
<comment type="caution">
    <text evidence="9">The sequence shown here is derived from an EMBL/GenBank/DDBJ whole genome shotgun (WGS) entry which is preliminary data.</text>
</comment>